<dbReference type="OrthoDB" id="7841570at2"/>
<evidence type="ECO:0000259" key="2">
    <source>
        <dbReference type="Pfam" id="PF10988"/>
    </source>
</evidence>
<organism evidence="3 4">
    <name type="scientific">Sphingomonas dokdonensis</name>
    <dbReference type="NCBI Taxonomy" id="344880"/>
    <lineage>
        <taxon>Bacteria</taxon>
        <taxon>Pseudomonadati</taxon>
        <taxon>Pseudomonadota</taxon>
        <taxon>Alphaproteobacteria</taxon>
        <taxon>Sphingomonadales</taxon>
        <taxon>Sphingomonadaceae</taxon>
        <taxon>Sphingomonas</taxon>
    </lineage>
</organism>
<dbReference type="InterPro" id="IPR021255">
    <property type="entry name" value="DUF2807"/>
</dbReference>
<comment type="caution">
    <text evidence="3">The sequence shown here is derived from an EMBL/GenBank/DDBJ whole genome shotgun (WGS) entry which is preliminary data.</text>
</comment>
<reference evidence="3 4" key="1">
    <citation type="submission" date="2017-03" db="EMBL/GenBank/DDBJ databases">
        <title>Genome sequence of Sphingomonas dokdonensis DSM 21029.</title>
        <authorList>
            <person name="Poehlein A."/>
            <person name="Wuebbeler J.H."/>
            <person name="Steinbuechel A."/>
            <person name="Daniel R."/>
        </authorList>
    </citation>
    <scope>NUCLEOTIDE SEQUENCE [LARGE SCALE GENOMIC DNA]</scope>
    <source>
        <strain evidence="3 4">DSM 21029</strain>
    </source>
</reference>
<proteinExistence type="predicted"/>
<feature type="signal peptide" evidence="1">
    <location>
        <begin position="1"/>
        <end position="22"/>
    </location>
</feature>
<dbReference type="AlphaFoldDB" id="A0A245ZGM8"/>
<name>A0A245ZGM8_9SPHN</name>
<dbReference type="Gene3D" id="2.160.20.120">
    <property type="match status" value="1"/>
</dbReference>
<sequence length="243" mass="24279">MRQIAFVSAIALAIALPGAAVAEGQEVAAQRDGEALVYRTGDFSSVALGTPATVEVHVGDAWSVRATGPAAALARIRVERDGSALRIRSRERWNVGRKDGDQQVRVSITMPRLEGASIGGSGRMIVDRVSGDSLRASIGGSGSLTFRSVAVTDLSLSIGGSGSISVAGSTDRLTVRSSGSGGVIAPGLRAASAKVSTAGSGRVRAMVNGPATVSMAGSGSVDLGDGARCTVSRAGSGRAICGG</sequence>
<evidence type="ECO:0000313" key="3">
    <source>
        <dbReference type="EMBL" id="OWK28891.1"/>
    </source>
</evidence>
<keyword evidence="4" id="KW-1185">Reference proteome</keyword>
<feature type="chain" id="PRO_5012625304" description="Putative auto-transporter adhesin head GIN domain-containing protein" evidence="1">
    <location>
        <begin position="23"/>
        <end position="243"/>
    </location>
</feature>
<keyword evidence="1" id="KW-0732">Signal</keyword>
<dbReference type="RefSeq" id="WP_088368031.1">
    <property type="nucleotide sequence ID" value="NZ_NBBI01000005.1"/>
</dbReference>
<feature type="domain" description="Putative auto-transporter adhesin head GIN" evidence="2">
    <location>
        <begin position="42"/>
        <end position="222"/>
    </location>
</feature>
<accession>A0A245ZGM8</accession>
<dbReference type="Pfam" id="PF10988">
    <property type="entry name" value="DUF2807"/>
    <property type="match status" value="1"/>
</dbReference>
<dbReference type="Proteomes" id="UP000197290">
    <property type="component" value="Unassembled WGS sequence"/>
</dbReference>
<dbReference type="EMBL" id="NBBI01000005">
    <property type="protein sequence ID" value="OWK28891.1"/>
    <property type="molecule type" value="Genomic_DNA"/>
</dbReference>
<gene>
    <name evidence="3" type="ORF">SPDO_27270</name>
</gene>
<evidence type="ECO:0000256" key="1">
    <source>
        <dbReference type="SAM" id="SignalP"/>
    </source>
</evidence>
<evidence type="ECO:0000313" key="4">
    <source>
        <dbReference type="Proteomes" id="UP000197290"/>
    </source>
</evidence>
<protein>
    <recommendedName>
        <fullName evidence="2">Putative auto-transporter adhesin head GIN domain-containing protein</fullName>
    </recommendedName>
</protein>